<dbReference type="InterPro" id="IPR056175">
    <property type="entry name" value="Acb1-like_C"/>
</dbReference>
<evidence type="ECO:0000259" key="9">
    <source>
        <dbReference type="Pfam" id="PF06381"/>
    </source>
</evidence>
<feature type="domain" description="Anti-CBASS protein Acb1-like N-terminal" evidence="9">
    <location>
        <begin position="64"/>
        <end position="404"/>
    </location>
</feature>
<keyword evidence="1" id="KW-0378">Hydrolase</keyword>
<evidence type="ECO:0000256" key="4">
    <source>
        <dbReference type="ARBA" id="ARBA00034244"/>
    </source>
</evidence>
<dbReference type="RefSeq" id="WP_268267205.1">
    <property type="nucleotide sequence ID" value="NZ_JALQCW010000108.1"/>
</dbReference>
<sequence length="620" mass="69147">MSKKGLVPADKKLGKALVRAAQKHEAQIKSSSDGLVNVVSGLGTQKAKRSHNQFQYGFLNDFQQLDAAYQTSWLARAIVDYPAEDMTREWRTLKCDDADVIRAEEDRLQLPAMVSEATSWARLYGGAGILMLTNQDLTKPLKPEKIKKGDLYRLLVIDRFDMTAMDLNQTNILAANYLQPEFYTIAAGAQMIHWTHFARFAGAKLPRRQRAQTQGWGDSELRKCLDDVMDMVASKDGIAELMQEANVDIIKRVGLSDELASDQDDAITARYALFSMMKSSINLALLDDEETYDRKTLDLSGVAPVLDLLMTWIAGAAGIPVTRLFGESAKGLGNDGQGDDTNYYNHLSSRRLTQIDPGLRQLDEVMVRSATGHWLDDFNYVWNPFKQPDAVQIAAANKAKAETDMLYKDGGVVTTSQIQRRLQAEELYQFDDEKIEALEADEDLTMFNDPVDDEPDADKKSTSDAAPAPLYVFRPVLNADDLINWAKAQGFTQTLPADDLHVTVAFSKSPVDWMKAGEAYSSRDDGGVTVRPGGPRMIEQFGEGAVVLAFNSSDLSWRHMSLREIGASWDYPEYQPHITITYNSGDVDVSKVEPYRGQIVLGPEVFKPIKQNWKADVSEE</sequence>
<dbReference type="Pfam" id="PF06381">
    <property type="entry name" value="Phage_portal_3"/>
    <property type="match status" value="1"/>
</dbReference>
<proteinExistence type="inferred from homology"/>
<evidence type="ECO:0000256" key="6">
    <source>
        <dbReference type="ARBA" id="ARBA00034316"/>
    </source>
</evidence>
<gene>
    <name evidence="11" type="ORF">M1B34_31695</name>
</gene>
<evidence type="ECO:0000313" key="11">
    <source>
        <dbReference type="EMBL" id="MCK9802102.1"/>
    </source>
</evidence>
<accession>A0A9X2C942</accession>
<feature type="domain" description="Anti-CBASS protein Acb1-like C-terminal" evidence="10">
    <location>
        <begin position="469"/>
        <end position="615"/>
    </location>
</feature>
<evidence type="ECO:0000313" key="12">
    <source>
        <dbReference type="Proteomes" id="UP001155059"/>
    </source>
</evidence>
<comment type="catalytic activity">
    <reaction evidence="2">
        <text>3',3',3'-cAAG + H2O = G[3'-5']pA[3'-5']pAp[3'] + H(+)</text>
        <dbReference type="Rhea" id="RHEA:72863"/>
        <dbReference type="ChEBI" id="CHEBI:15377"/>
        <dbReference type="ChEBI" id="CHEBI:15378"/>
        <dbReference type="ChEBI" id="CHEBI:143810"/>
        <dbReference type="ChEBI" id="CHEBI:192532"/>
    </reaction>
    <physiologicalReaction direction="left-to-right" evidence="2">
        <dbReference type="Rhea" id="RHEA:72864"/>
    </physiologicalReaction>
</comment>
<evidence type="ECO:0000256" key="5">
    <source>
        <dbReference type="ARBA" id="ARBA00034283"/>
    </source>
</evidence>
<evidence type="ECO:0000256" key="2">
    <source>
        <dbReference type="ARBA" id="ARBA00034233"/>
    </source>
</evidence>
<organism evidence="11 12">
    <name type="scientific">Pseudomonas morbosilactucae</name>
    <dbReference type="NCBI Taxonomy" id="2938197"/>
    <lineage>
        <taxon>Bacteria</taxon>
        <taxon>Pseudomonadati</taxon>
        <taxon>Pseudomonadota</taxon>
        <taxon>Gammaproteobacteria</taxon>
        <taxon>Pseudomonadales</taxon>
        <taxon>Pseudomonadaceae</taxon>
        <taxon>Pseudomonas</taxon>
    </lineage>
</organism>
<dbReference type="Pfam" id="PF23474">
    <property type="entry name" value="Acb1"/>
    <property type="match status" value="1"/>
</dbReference>
<dbReference type="Proteomes" id="UP001155059">
    <property type="component" value="Unassembled WGS sequence"/>
</dbReference>
<dbReference type="NCBIfam" id="TIGR01555">
    <property type="entry name" value="phge_rel_HI1409"/>
    <property type="match status" value="1"/>
</dbReference>
<comment type="catalytic activity">
    <reaction evidence="8">
        <text>3',3'-cUAMP + H2O = U[3'-5']pAp[3'] + H(+)</text>
        <dbReference type="Rhea" id="RHEA:72835"/>
        <dbReference type="ChEBI" id="CHEBI:15377"/>
        <dbReference type="ChEBI" id="CHEBI:15378"/>
        <dbReference type="ChEBI" id="CHEBI:143809"/>
        <dbReference type="ChEBI" id="CHEBI:192498"/>
    </reaction>
    <physiologicalReaction direction="left-to-right" evidence="8">
        <dbReference type="Rhea" id="RHEA:72836"/>
    </physiologicalReaction>
</comment>
<dbReference type="InterPro" id="IPR024459">
    <property type="entry name" value="Acb1-like_N"/>
</dbReference>
<evidence type="ECO:0000259" key="10">
    <source>
        <dbReference type="Pfam" id="PF23474"/>
    </source>
</evidence>
<comment type="catalytic activity">
    <reaction evidence="4">
        <text>3',3',3'-cAAG + H2O = A[3'-5']pG[3'-5']pAp[3'] + H(+)</text>
        <dbReference type="Rhea" id="RHEA:72867"/>
        <dbReference type="ChEBI" id="CHEBI:15377"/>
        <dbReference type="ChEBI" id="CHEBI:15378"/>
        <dbReference type="ChEBI" id="CHEBI:143810"/>
        <dbReference type="ChEBI" id="CHEBI:192533"/>
    </reaction>
    <physiologicalReaction direction="left-to-right" evidence="4">
        <dbReference type="Rhea" id="RHEA:72868"/>
    </physiologicalReaction>
</comment>
<name>A0A9X2C942_9PSED</name>
<evidence type="ECO:0000256" key="8">
    <source>
        <dbReference type="ARBA" id="ARBA00048123"/>
    </source>
</evidence>
<reference evidence="11 12" key="2">
    <citation type="journal article" date="2023" name="Plant Pathol.">
        <title>Dismantling and reorganizing Pseudomonas marginalis sensu#lato.</title>
        <authorList>
            <person name="Sawada H."/>
            <person name="Fujikawa T."/>
            <person name="Satou M."/>
        </authorList>
    </citation>
    <scope>NUCLEOTIDE SEQUENCE [LARGE SCALE GENOMIC DNA]</scope>
    <source>
        <strain evidence="11 12">MAFF 302030</strain>
    </source>
</reference>
<evidence type="ECO:0000256" key="1">
    <source>
        <dbReference type="ARBA" id="ARBA00022801"/>
    </source>
</evidence>
<dbReference type="EMBL" id="JALQCW010000108">
    <property type="protein sequence ID" value="MCK9802102.1"/>
    <property type="molecule type" value="Genomic_DNA"/>
</dbReference>
<dbReference type="GO" id="GO:0016787">
    <property type="term" value="F:hydrolase activity"/>
    <property type="evidence" value="ECO:0007669"/>
    <property type="project" value="UniProtKB-KW"/>
</dbReference>
<dbReference type="InterPro" id="IPR006445">
    <property type="entry name" value="Phage-assoc_HI1409"/>
</dbReference>
<evidence type="ECO:0000256" key="7">
    <source>
        <dbReference type="ARBA" id="ARBA00034343"/>
    </source>
</evidence>
<reference evidence="11 12" key="1">
    <citation type="journal article" date="2022" name="Int. J. Syst. Evol. Microbiol.">
        <title>Pseudomonas aegrilactucae sp. nov. and Pseudomonas morbosilactucae sp. nov., pathogens causing bacterial rot of lettuce in Japan.</title>
        <authorList>
            <person name="Sawada H."/>
            <person name="Fujikawa T."/>
            <person name="Satou M."/>
        </authorList>
    </citation>
    <scope>NUCLEOTIDE SEQUENCE [LARGE SCALE GENOMIC DNA]</scope>
    <source>
        <strain evidence="11 12">MAFF 302030</strain>
    </source>
</reference>
<dbReference type="AlphaFoldDB" id="A0A9X2C942"/>
<comment type="catalytic activity">
    <reaction evidence="3">
        <text>3',3',3'-c-tri-AMP + H2O = A[3'-5']pA[3'-5']pAp[3'] + H(+)</text>
        <dbReference type="Rhea" id="RHEA:72859"/>
        <dbReference type="ChEBI" id="CHEBI:15377"/>
        <dbReference type="ChEBI" id="CHEBI:15378"/>
        <dbReference type="ChEBI" id="CHEBI:192523"/>
        <dbReference type="ChEBI" id="CHEBI:192530"/>
    </reaction>
    <physiologicalReaction direction="left-to-right" evidence="3">
        <dbReference type="Rhea" id="RHEA:72860"/>
    </physiologicalReaction>
</comment>
<comment type="similarity">
    <text evidence="6">Belongs to the anti-CBASS protein Acb1 family.</text>
</comment>
<comment type="catalytic activity">
    <reaction evidence="5">
        <text>3',3'-cGAMP + H2O = G[3'-5']pAp[3'] + H(+)</text>
        <dbReference type="Rhea" id="RHEA:72831"/>
        <dbReference type="ChEBI" id="CHEBI:15377"/>
        <dbReference type="ChEBI" id="CHEBI:15378"/>
        <dbReference type="ChEBI" id="CHEBI:71501"/>
        <dbReference type="ChEBI" id="CHEBI:192497"/>
    </reaction>
    <physiologicalReaction direction="left-to-right" evidence="5">
        <dbReference type="Rhea" id="RHEA:72832"/>
    </physiologicalReaction>
</comment>
<protein>
    <recommendedName>
        <fullName evidence="7">Anti-CBASS protein Acb1</fullName>
    </recommendedName>
</protein>
<comment type="caution">
    <text evidence="11">The sequence shown here is derived from an EMBL/GenBank/DDBJ whole genome shotgun (WGS) entry which is preliminary data.</text>
</comment>
<evidence type="ECO:0000256" key="3">
    <source>
        <dbReference type="ARBA" id="ARBA00034240"/>
    </source>
</evidence>